<dbReference type="KEGG" id="rer:RER_22730"/>
<name>C0ZX96_RHOE4</name>
<sequence length="413" mass="44795">MPPLSDQREILENLNLLAVRDVNDLWRGASAMDLSTDEFRETIVTATPEVLTPYASTAADLSAQWYDDAAPELPYRAAPAAIAATEQMAASTSWALYATGQLALGRLAGLAQRTIFNANRATIVDNAKRETGATWARHASATACAFCRMLATRGAVYSSKGASVSAEGRGRYHDHCHCMAVMVRPGATYEPPAYVEEWEKEYRDAVRATPKLGDHGALDTKAVLAHMRAGETVSKAPPSPKVAAGGAKPPIKPPVSGKIIPGGEDGEPLPKRLTRAEAETPHIDITARDRRHILDGEPDNIKAGGHRSGVGRPGKTEFPPDWDDDRIIAAVRATVDEHHWTMQRGDATLRRLEIDGVIVEVASYPKDGAEIMRHAYPVNGAGVVKNDRATGEVRALELDRSVLYELPPRPRKR</sequence>
<accession>C0ZX96</accession>
<dbReference type="eggNOG" id="ENOG5030IG5">
    <property type="taxonomic scope" value="Bacteria"/>
</dbReference>
<gene>
    <name evidence="2" type="ordered locus">RER_22730</name>
</gene>
<feature type="compositionally biased region" description="Low complexity" evidence="1">
    <location>
        <begin position="233"/>
        <end position="249"/>
    </location>
</feature>
<proteinExistence type="predicted"/>
<reference evidence="2 3" key="2">
    <citation type="journal article" date="2006" name="Environ. Microbiol.">
        <title>Sequence analysis of three plasmids harboured in Rhodococcus erythropolis strain PR4.</title>
        <authorList>
            <person name="Sekine M."/>
            <person name="Tanikawa S."/>
            <person name="Omata S."/>
            <person name="Saito M."/>
            <person name="Fujisawa T."/>
            <person name="Tsukatani N."/>
            <person name="Tajima T."/>
            <person name="Sekigawa T."/>
            <person name="Kosugi H."/>
            <person name="Matsuo Y."/>
            <person name="Nishiko R."/>
            <person name="Imamura K."/>
            <person name="Ito M."/>
            <person name="Narita H."/>
            <person name="Tago S."/>
            <person name="Fujita N."/>
            <person name="Harayama S."/>
        </authorList>
    </citation>
    <scope>NUCLEOTIDE SEQUENCE [LARGE SCALE GENOMIC DNA]</scope>
    <source>
        <strain evidence="3">PR4 / NBRC 100887</strain>
    </source>
</reference>
<dbReference type="AlphaFoldDB" id="C0ZX96"/>
<dbReference type="Pfam" id="PF25310">
    <property type="entry name" value="VG15"/>
    <property type="match status" value="1"/>
</dbReference>
<dbReference type="InterPro" id="IPR057369">
    <property type="entry name" value="VG15"/>
</dbReference>
<protein>
    <submittedName>
        <fullName evidence="2">Uncharacterized protein</fullName>
    </submittedName>
</protein>
<evidence type="ECO:0000313" key="2">
    <source>
        <dbReference type="EMBL" id="BAH32981.1"/>
    </source>
</evidence>
<organism evidence="2 3">
    <name type="scientific">Rhodococcus erythropolis (strain PR4 / NBRC 100887)</name>
    <dbReference type="NCBI Taxonomy" id="234621"/>
    <lineage>
        <taxon>Bacteria</taxon>
        <taxon>Bacillati</taxon>
        <taxon>Actinomycetota</taxon>
        <taxon>Actinomycetes</taxon>
        <taxon>Mycobacteriales</taxon>
        <taxon>Nocardiaceae</taxon>
        <taxon>Rhodococcus</taxon>
        <taxon>Rhodococcus erythropolis group</taxon>
    </lineage>
</organism>
<dbReference type="Proteomes" id="UP000002204">
    <property type="component" value="Chromosome"/>
</dbReference>
<feature type="region of interest" description="Disordered" evidence="1">
    <location>
        <begin position="232"/>
        <end position="265"/>
    </location>
</feature>
<dbReference type="HOGENOM" id="CLU_665451_0_0_11"/>
<evidence type="ECO:0000256" key="1">
    <source>
        <dbReference type="SAM" id="MobiDB-lite"/>
    </source>
</evidence>
<reference evidence="3" key="1">
    <citation type="submission" date="2005-03" db="EMBL/GenBank/DDBJ databases">
        <title>Comparison of the complete genome sequences of Rhodococcus erythropolis PR4 and Rhodococcus opacus B4.</title>
        <authorList>
            <person name="Takarada H."/>
            <person name="Sekine M."/>
            <person name="Hosoyama A."/>
            <person name="Yamada R."/>
            <person name="Fujisawa T."/>
            <person name="Omata S."/>
            <person name="Shimizu A."/>
            <person name="Tsukatani N."/>
            <person name="Tanikawa S."/>
            <person name="Fujita N."/>
            <person name="Harayama S."/>
        </authorList>
    </citation>
    <scope>NUCLEOTIDE SEQUENCE [LARGE SCALE GENOMIC DNA]</scope>
    <source>
        <strain evidence="3">PR4 / NBRC 100887</strain>
    </source>
</reference>
<evidence type="ECO:0000313" key="3">
    <source>
        <dbReference type="Proteomes" id="UP000002204"/>
    </source>
</evidence>
<dbReference type="RefSeq" id="WP_020907174.1">
    <property type="nucleotide sequence ID" value="NC_012490.1"/>
</dbReference>
<dbReference type="EMBL" id="AP008957">
    <property type="protein sequence ID" value="BAH32981.1"/>
    <property type="molecule type" value="Genomic_DNA"/>
</dbReference>
<feature type="region of interest" description="Disordered" evidence="1">
    <location>
        <begin position="295"/>
        <end position="320"/>
    </location>
</feature>